<dbReference type="EMBL" id="NEDP02080173">
    <property type="protein sequence ID" value="OWF34611.1"/>
    <property type="molecule type" value="Genomic_DNA"/>
</dbReference>
<proteinExistence type="predicted"/>
<dbReference type="PANTHER" id="PTHR25462">
    <property type="entry name" value="BONUS, ISOFORM C-RELATED"/>
    <property type="match status" value="1"/>
</dbReference>
<comment type="caution">
    <text evidence="9">The sequence shown here is derived from an EMBL/GenBank/DDBJ whole genome shotgun (WGS) entry which is preliminary data.</text>
</comment>
<dbReference type="GO" id="GO:0006513">
    <property type="term" value="P:protein monoubiquitination"/>
    <property type="evidence" value="ECO:0007669"/>
    <property type="project" value="TreeGrafter"/>
</dbReference>
<gene>
    <name evidence="10" type="ORF">KP79_PYT03622</name>
    <name evidence="9" type="ORF">KP79_PYT24777</name>
</gene>
<dbReference type="InterPro" id="IPR047153">
    <property type="entry name" value="TRIM45/56/19-like"/>
</dbReference>
<dbReference type="GO" id="GO:0008270">
    <property type="term" value="F:zinc ion binding"/>
    <property type="evidence" value="ECO:0007669"/>
    <property type="project" value="UniProtKB-KW"/>
</dbReference>
<dbReference type="InterPro" id="IPR013083">
    <property type="entry name" value="Znf_RING/FYVE/PHD"/>
</dbReference>
<name>A0A210PDT4_MIZYE</name>
<keyword evidence="11" id="KW-1185">Reference proteome</keyword>
<feature type="compositionally biased region" description="Acidic residues" evidence="7">
    <location>
        <begin position="133"/>
        <end position="143"/>
    </location>
</feature>
<dbReference type="SUPFAM" id="SSF57850">
    <property type="entry name" value="RING/U-box"/>
    <property type="match status" value="1"/>
</dbReference>
<dbReference type="InterPro" id="IPR011042">
    <property type="entry name" value="6-blade_b-propeller_TolB-like"/>
</dbReference>
<keyword evidence="4" id="KW-0862">Zinc</keyword>
<evidence type="ECO:0000256" key="6">
    <source>
        <dbReference type="PROSITE-ProRule" id="PRU00504"/>
    </source>
</evidence>
<dbReference type="InterPro" id="IPR001258">
    <property type="entry name" value="NHL_repeat"/>
</dbReference>
<protein>
    <submittedName>
        <fullName evidence="9">Tripartite motif-containing protein 3</fullName>
    </submittedName>
</protein>
<accession>A0A210PDT4</accession>
<dbReference type="Proteomes" id="UP000242188">
    <property type="component" value="Unassembled WGS sequence"/>
</dbReference>
<evidence type="ECO:0000256" key="4">
    <source>
        <dbReference type="ARBA" id="ARBA00022833"/>
    </source>
</evidence>
<feature type="domain" description="RING-type" evidence="8">
    <location>
        <begin position="8"/>
        <end position="51"/>
    </location>
</feature>
<reference evidence="9 11" key="1">
    <citation type="journal article" date="2017" name="Nat. Ecol. Evol.">
        <title>Scallop genome provides insights into evolution of bilaterian karyotype and development.</title>
        <authorList>
            <person name="Wang S."/>
            <person name="Zhang J."/>
            <person name="Jiao W."/>
            <person name="Li J."/>
            <person name="Xun X."/>
            <person name="Sun Y."/>
            <person name="Guo X."/>
            <person name="Huan P."/>
            <person name="Dong B."/>
            <person name="Zhang L."/>
            <person name="Hu X."/>
            <person name="Sun X."/>
            <person name="Wang J."/>
            <person name="Zhao C."/>
            <person name="Wang Y."/>
            <person name="Wang D."/>
            <person name="Huang X."/>
            <person name="Wang R."/>
            <person name="Lv J."/>
            <person name="Li Y."/>
            <person name="Zhang Z."/>
            <person name="Liu B."/>
            <person name="Lu W."/>
            <person name="Hui Y."/>
            <person name="Liang J."/>
            <person name="Zhou Z."/>
            <person name="Hou R."/>
            <person name="Li X."/>
            <person name="Liu Y."/>
            <person name="Li H."/>
            <person name="Ning X."/>
            <person name="Lin Y."/>
            <person name="Zhao L."/>
            <person name="Xing Q."/>
            <person name="Dou J."/>
            <person name="Li Y."/>
            <person name="Mao J."/>
            <person name="Guo H."/>
            <person name="Dou H."/>
            <person name="Li T."/>
            <person name="Mu C."/>
            <person name="Jiang W."/>
            <person name="Fu Q."/>
            <person name="Fu X."/>
            <person name="Miao Y."/>
            <person name="Liu J."/>
            <person name="Yu Q."/>
            <person name="Li R."/>
            <person name="Liao H."/>
            <person name="Li X."/>
            <person name="Kong Y."/>
            <person name="Jiang Z."/>
            <person name="Chourrout D."/>
            <person name="Li R."/>
            <person name="Bao Z."/>
        </authorList>
    </citation>
    <scope>NUCLEOTIDE SEQUENCE [LARGE SCALE GENOMIC DNA]</scope>
    <source>
        <strain evidence="9 11">PY_sf001</strain>
    </source>
</reference>
<evidence type="ECO:0000313" key="9">
    <source>
        <dbReference type="EMBL" id="OWF34611.1"/>
    </source>
</evidence>
<organism evidence="9 11">
    <name type="scientific">Mizuhopecten yessoensis</name>
    <name type="common">Japanese scallop</name>
    <name type="synonym">Patinopecten yessoensis</name>
    <dbReference type="NCBI Taxonomy" id="6573"/>
    <lineage>
        <taxon>Eukaryota</taxon>
        <taxon>Metazoa</taxon>
        <taxon>Spiralia</taxon>
        <taxon>Lophotrochozoa</taxon>
        <taxon>Mollusca</taxon>
        <taxon>Bivalvia</taxon>
        <taxon>Autobranchia</taxon>
        <taxon>Pteriomorphia</taxon>
        <taxon>Pectinida</taxon>
        <taxon>Pectinoidea</taxon>
        <taxon>Pectinidae</taxon>
        <taxon>Mizuhopecten</taxon>
    </lineage>
</organism>
<dbReference type="Pfam" id="PF00097">
    <property type="entry name" value="zf-C3HC4"/>
    <property type="match status" value="1"/>
</dbReference>
<dbReference type="InterPro" id="IPR018957">
    <property type="entry name" value="Znf_C3HC4_RING-type"/>
</dbReference>
<feature type="region of interest" description="Disordered" evidence="7">
    <location>
        <begin position="128"/>
        <end position="154"/>
    </location>
</feature>
<sequence length="482" mass="53779">MDSTADNCPICWDDFKEPKLLKCCHSFCCKCLRNYTRKNRGRSELTCPLCRQVWEIPEKGVGEFLTNYFIADTDFKLEGVVLPCGCCRKERVLKTCSHCSQAMCGECAFDHREALRLSGEDHLTVFDSRDDNAADSDSDEYESMDSGRRQQRRNSSTLAIPFSLSIALPPMRTNLKVEPLSTFVIESEFPGSSERPFINCIHPVSEDECWIIPTAGPDLVRYTWEGERKQIIHLGGILTSLVCQPDGAFLISLWGDKSIVALLSDSMVRGFSNTGDIHPHSLAAFPDGRVVFCGPSSKSAEKSDPEKEKTTVNEGSLSILSKDGSLIREVRHSRTGPIFENPAAVAVNPVIGSIAVADKGRGCVFLLSPDGEMFSQYKGANRRQHFPFLLAAQEDVQFLPLNLCFDKTGNLYILDASSRLIHILNPHGEFLGIMAPGDIEEFSHPFSIAIDHKGRMWIGDESDHCVRVFQICLYVNHFPRDN</sequence>
<evidence type="ECO:0000256" key="2">
    <source>
        <dbReference type="ARBA" id="ARBA00022737"/>
    </source>
</evidence>
<keyword evidence="1" id="KW-0479">Metal-binding</keyword>
<dbReference type="Gene3D" id="2.120.10.30">
    <property type="entry name" value="TolB, C-terminal domain"/>
    <property type="match status" value="2"/>
</dbReference>
<dbReference type="PANTHER" id="PTHR25462:SF229">
    <property type="entry name" value="TRANSCRIPTION INTERMEDIARY FACTOR 1-BETA"/>
    <property type="match status" value="1"/>
</dbReference>
<dbReference type="GO" id="GO:0061630">
    <property type="term" value="F:ubiquitin protein ligase activity"/>
    <property type="evidence" value="ECO:0007669"/>
    <property type="project" value="TreeGrafter"/>
</dbReference>
<feature type="repeat" description="NHL" evidence="6">
    <location>
        <begin position="339"/>
        <end position="370"/>
    </location>
</feature>
<evidence type="ECO:0000313" key="10">
    <source>
        <dbReference type="EMBL" id="OWF55701.1"/>
    </source>
</evidence>
<keyword evidence="2" id="KW-0677">Repeat</keyword>
<keyword evidence="3 5" id="KW-0863">Zinc-finger</keyword>
<evidence type="ECO:0000256" key="1">
    <source>
        <dbReference type="ARBA" id="ARBA00022723"/>
    </source>
</evidence>
<dbReference type="SMART" id="SM00184">
    <property type="entry name" value="RING"/>
    <property type="match status" value="1"/>
</dbReference>
<dbReference type="InterPro" id="IPR017907">
    <property type="entry name" value="Znf_RING_CS"/>
</dbReference>
<evidence type="ECO:0000313" key="11">
    <source>
        <dbReference type="Proteomes" id="UP000242188"/>
    </source>
</evidence>
<dbReference type="PROSITE" id="PS51125">
    <property type="entry name" value="NHL"/>
    <property type="match status" value="1"/>
</dbReference>
<evidence type="ECO:0000259" key="8">
    <source>
        <dbReference type="PROSITE" id="PS50089"/>
    </source>
</evidence>
<dbReference type="Gene3D" id="3.30.40.10">
    <property type="entry name" value="Zinc/RING finger domain, C3HC4 (zinc finger)"/>
    <property type="match status" value="1"/>
</dbReference>
<evidence type="ECO:0000256" key="5">
    <source>
        <dbReference type="PROSITE-ProRule" id="PRU00175"/>
    </source>
</evidence>
<dbReference type="AlphaFoldDB" id="A0A210PDT4"/>
<dbReference type="PROSITE" id="PS50089">
    <property type="entry name" value="ZF_RING_2"/>
    <property type="match status" value="1"/>
</dbReference>
<evidence type="ECO:0000256" key="7">
    <source>
        <dbReference type="SAM" id="MobiDB-lite"/>
    </source>
</evidence>
<dbReference type="OrthoDB" id="6105938at2759"/>
<evidence type="ECO:0000256" key="3">
    <source>
        <dbReference type="ARBA" id="ARBA00022771"/>
    </source>
</evidence>
<dbReference type="InterPro" id="IPR001841">
    <property type="entry name" value="Znf_RING"/>
</dbReference>
<dbReference type="EMBL" id="NEDP02000514">
    <property type="protein sequence ID" value="OWF55701.1"/>
    <property type="molecule type" value="Genomic_DNA"/>
</dbReference>
<dbReference type="SUPFAM" id="SSF101898">
    <property type="entry name" value="NHL repeat"/>
    <property type="match status" value="1"/>
</dbReference>
<dbReference type="PROSITE" id="PS00518">
    <property type="entry name" value="ZF_RING_1"/>
    <property type="match status" value="1"/>
</dbReference>